<gene>
    <name evidence="2" type="ORF">C0Q70_06243</name>
</gene>
<dbReference type="Gene3D" id="1.10.287.2070">
    <property type="match status" value="1"/>
</dbReference>
<feature type="region of interest" description="Disordered" evidence="1">
    <location>
        <begin position="124"/>
        <end position="148"/>
    </location>
</feature>
<dbReference type="Proteomes" id="UP000245119">
    <property type="component" value="Linkage Group LG3"/>
</dbReference>
<name>A0A2T7PNJ5_POMCA</name>
<dbReference type="PANTHER" id="PTHR12659:SF7">
    <property type="entry name" value="CROSSVEINLESS C, ISOFORM C"/>
    <property type="match status" value="1"/>
</dbReference>
<feature type="compositionally biased region" description="Polar residues" evidence="1">
    <location>
        <begin position="394"/>
        <end position="415"/>
    </location>
</feature>
<organism evidence="2 3">
    <name type="scientific">Pomacea canaliculata</name>
    <name type="common">Golden apple snail</name>
    <dbReference type="NCBI Taxonomy" id="400727"/>
    <lineage>
        <taxon>Eukaryota</taxon>
        <taxon>Metazoa</taxon>
        <taxon>Spiralia</taxon>
        <taxon>Lophotrochozoa</taxon>
        <taxon>Mollusca</taxon>
        <taxon>Gastropoda</taxon>
        <taxon>Caenogastropoda</taxon>
        <taxon>Architaenioglossa</taxon>
        <taxon>Ampullarioidea</taxon>
        <taxon>Ampullariidae</taxon>
        <taxon>Pomacea</taxon>
    </lineage>
</organism>
<comment type="caution">
    <text evidence="2">The sequence shown here is derived from an EMBL/GenBank/DDBJ whole genome shotgun (WGS) entry which is preliminary data.</text>
</comment>
<feature type="region of interest" description="Disordered" evidence="1">
    <location>
        <begin position="269"/>
        <end position="296"/>
    </location>
</feature>
<dbReference type="GO" id="GO:0030036">
    <property type="term" value="P:actin cytoskeleton organization"/>
    <property type="evidence" value="ECO:0007669"/>
    <property type="project" value="TreeGrafter"/>
</dbReference>
<feature type="compositionally biased region" description="Polar residues" evidence="1">
    <location>
        <begin position="135"/>
        <end position="148"/>
    </location>
</feature>
<evidence type="ECO:0008006" key="4">
    <source>
        <dbReference type="Google" id="ProtNLM"/>
    </source>
</evidence>
<dbReference type="SUPFAM" id="SSF47769">
    <property type="entry name" value="SAM/Pointed domain"/>
    <property type="match status" value="1"/>
</dbReference>
<protein>
    <recommendedName>
        <fullName evidence="4">SAM domain-containing protein</fullName>
    </recommendedName>
</protein>
<dbReference type="OrthoDB" id="10003330at2759"/>
<reference evidence="2 3" key="1">
    <citation type="submission" date="2018-04" db="EMBL/GenBank/DDBJ databases">
        <title>The genome of golden apple snail Pomacea canaliculata provides insight into stress tolerance and invasive adaptation.</title>
        <authorList>
            <person name="Liu C."/>
            <person name="Liu B."/>
            <person name="Ren Y."/>
            <person name="Zhang Y."/>
            <person name="Wang H."/>
            <person name="Li S."/>
            <person name="Jiang F."/>
            <person name="Yin L."/>
            <person name="Zhang G."/>
            <person name="Qian W."/>
            <person name="Fan W."/>
        </authorList>
    </citation>
    <scope>NUCLEOTIDE SEQUENCE [LARGE SCALE GENOMIC DNA]</scope>
    <source>
        <strain evidence="2">SZHN2017</strain>
        <tissue evidence="2">Muscle</tissue>
    </source>
</reference>
<dbReference type="AlphaFoldDB" id="A0A2T7PNJ5"/>
<proteinExistence type="predicted"/>
<dbReference type="GO" id="GO:0005096">
    <property type="term" value="F:GTPase activator activity"/>
    <property type="evidence" value="ECO:0007669"/>
    <property type="project" value="TreeGrafter"/>
</dbReference>
<feature type="compositionally biased region" description="Low complexity" evidence="1">
    <location>
        <begin position="429"/>
        <end position="442"/>
    </location>
</feature>
<dbReference type="GO" id="GO:0035023">
    <property type="term" value="P:regulation of Rho protein signal transduction"/>
    <property type="evidence" value="ECO:0007669"/>
    <property type="project" value="TreeGrafter"/>
</dbReference>
<feature type="region of interest" description="Disordered" evidence="1">
    <location>
        <begin position="392"/>
        <end position="443"/>
    </location>
</feature>
<accession>A0A2T7PNJ5</accession>
<dbReference type="PANTHER" id="PTHR12659">
    <property type="entry name" value="RHO-TYPE GTPASE ACTIVATING PROTEIN"/>
    <property type="match status" value="1"/>
</dbReference>
<dbReference type="InterPro" id="IPR013761">
    <property type="entry name" value="SAM/pointed_sf"/>
</dbReference>
<keyword evidence="3" id="KW-1185">Reference proteome</keyword>
<dbReference type="EMBL" id="PZQS01000003">
    <property type="protein sequence ID" value="PVD34962.1"/>
    <property type="molecule type" value="Genomic_DNA"/>
</dbReference>
<evidence type="ECO:0000256" key="1">
    <source>
        <dbReference type="SAM" id="MobiDB-lite"/>
    </source>
</evidence>
<dbReference type="STRING" id="400727.A0A2T7PNJ5"/>
<evidence type="ECO:0000313" key="3">
    <source>
        <dbReference type="Proteomes" id="UP000245119"/>
    </source>
</evidence>
<evidence type="ECO:0000313" key="2">
    <source>
        <dbReference type="EMBL" id="PVD34962.1"/>
    </source>
</evidence>
<sequence>MAAHLMPSFCPQCGGWPATGGCIAHQKSDYSSPQNITNIQTVLELDTSETKSSFVKENDTLNLTFSFVDSNQNSVGEGFSNFTKTDSSLSSHCHFSDQFQANLPAADDTRIPAKQHKLDFATDSQLDPSNHLAPSESQNVPLTEGNSSQDLDFEHSLALGRGQRGDEISSISLQEYQDKPLLVSACPTDQHCTGSGHEQQMGKADARYFKFLPGEAREMMVMVSSLTPVLQRRKAVHRSHSHPGAVTSESFDKNHNEFDALLSNQLRSPLTVRKGKSQDAGKKIMFSPNSKNLPHPERDAVTQVNFDDAIFIQPTYAGTWHGHKHPESSRAAPKMGVGMVPSNSAPAFHDSNGNYKTGAFPNSSNLNTLPHISRTILDALHKRYYSYQYAHAENPSSNSSKGKMPSVQKSTTPCSHFQCKKMNSEGESDTASSAPSSTHSSPCAVHLIRTEKGAKVVAARPKNNQIKNKHEKEAEIEALEACQWLRAAGFPQYAQMFEDGMFPIDISDVKRDHDFLDGDSIQSLFSGGRSVPARLKKAVVRQSGRLRGMRFDGRGAHWVAEAILRSIAEGIRGIISDRLDFGVNQESVSGVLSGKRQFPSAAVHSRRDDDLRRESVLKLEVGGAV</sequence>